<dbReference type="InterPro" id="IPR036249">
    <property type="entry name" value="Thioredoxin-like_sf"/>
</dbReference>
<keyword evidence="3" id="KW-1185">Reference proteome</keyword>
<dbReference type="Proteomes" id="UP000203521">
    <property type="component" value="Segment"/>
</dbReference>
<dbReference type="EMBL" id="HQ634177">
    <property type="protein sequence ID" value="AGH26814.1"/>
    <property type="molecule type" value="Genomic_DNA"/>
</dbReference>
<name>M4QEW0_9CAUD</name>
<gene>
    <name evidence="2" type="ORF">N330309_016</name>
    <name evidence="1" type="ORF">SXBG_00077</name>
</gene>
<evidence type="ECO:0000313" key="2">
    <source>
        <dbReference type="EMBL" id="AOV57271.1"/>
    </source>
</evidence>
<dbReference type="Gene3D" id="3.40.30.10">
    <property type="entry name" value="Glutaredoxin"/>
    <property type="match status" value="1"/>
</dbReference>
<dbReference type="SUPFAM" id="SSF52833">
    <property type="entry name" value="Thioredoxin-like"/>
    <property type="match status" value="1"/>
</dbReference>
<reference evidence="1 3" key="1">
    <citation type="submission" date="2010-11" db="EMBL/GenBank/DDBJ databases">
        <title>The Genome Sequence of Synechococcus phage S-CAM1 0208SB26.</title>
        <authorList>
            <consortium name="The Broad Institute Genome Sequencing Platform"/>
            <person name="Henn M.R."/>
            <person name="Martiny J."/>
            <person name="Weihe C."/>
            <person name="Levin J."/>
            <person name="Malboeuf C."/>
            <person name="Casali M."/>
            <person name="Russ C."/>
            <person name="Lennon N."/>
            <person name="Chapman S.B."/>
            <person name="Erlich R."/>
            <person name="Young S.K."/>
            <person name="Yandava C."/>
            <person name="Zeng Q."/>
            <person name="Alvarado L."/>
            <person name="Anderson S."/>
            <person name="Berlin A."/>
            <person name="Chen Z."/>
            <person name="Freedman E."/>
            <person name="Gellesch M."/>
            <person name="Goldberg J."/>
            <person name="Green L."/>
            <person name="Griggs A."/>
            <person name="Gujja S."/>
            <person name="Heilman E.R."/>
            <person name="Heiman D."/>
            <person name="Hollinger A."/>
            <person name="Howarth C."/>
            <person name="Larson L."/>
            <person name="Mehta T."/>
            <person name="Pearson M."/>
            <person name="Roberts A."/>
            <person name="Ryan E."/>
            <person name="Saif S."/>
            <person name="Shea T."/>
            <person name="Shenoy N."/>
            <person name="Sisk P."/>
            <person name="Stolte C."/>
            <person name="Sykes S."/>
            <person name="White J."/>
            <person name="Haas B."/>
            <person name="Nusbaum C."/>
            <person name="Birren B."/>
        </authorList>
    </citation>
    <scope>NUCLEOTIDE SEQUENCE [LARGE SCALE GENOMIC DNA]</scope>
    <source>
        <strain evidence="1 3">S-CAM1</strain>
    </source>
</reference>
<dbReference type="KEGG" id="vg:15009495"/>
<proteinExistence type="predicted"/>
<evidence type="ECO:0000313" key="4">
    <source>
        <dbReference type="Proteomes" id="UP000241610"/>
    </source>
</evidence>
<dbReference type="EMBL" id="KU686192">
    <property type="protein sequence ID" value="AOV57271.1"/>
    <property type="molecule type" value="Genomic_DNA"/>
</dbReference>
<dbReference type="OrthoDB" id="19294at10239"/>
<organism evidence="1 3">
    <name type="scientific">Synechococcus phage S-CAM1</name>
    <dbReference type="NCBI Taxonomy" id="754037"/>
    <lineage>
        <taxon>Viruses</taxon>
        <taxon>Duplodnaviria</taxon>
        <taxon>Heunggongvirae</taxon>
        <taxon>Uroviricota</taxon>
        <taxon>Caudoviricetes</taxon>
        <taxon>Pantevenvirales</taxon>
        <taxon>Kyanoviridae</taxon>
        <taxon>Anaposvirus</taxon>
        <taxon>Anaposvirus socalone</taxon>
    </lineage>
</organism>
<evidence type="ECO:0000313" key="3">
    <source>
        <dbReference type="Proteomes" id="UP000203521"/>
    </source>
</evidence>
<sequence>MLKYNISSVATKKLNIEKSSLNMTTAVIYSNGSQECERMGMLLKDLHEINEYLEYRLNRHFDESAFKGEFGEEATYPQIAIGNQHIGGMKEALRYMSDKGMFL</sequence>
<evidence type="ECO:0000313" key="1">
    <source>
        <dbReference type="EMBL" id="AGH26814.1"/>
    </source>
</evidence>
<reference evidence="2 4" key="2">
    <citation type="journal article" date="2016" name="Virology">
        <title>The genomic content and context of auxiliary metabolic genes in marine cyanomyoviruses.</title>
        <authorList>
            <person name="Crummett L.T."/>
            <person name="Puxty R.J."/>
            <person name="Weihe C."/>
            <person name="Marston M.F."/>
            <person name="Martiny J.B."/>
        </authorList>
    </citation>
    <scope>NUCLEOTIDE SEQUENCE [LARGE SCALE GENOMIC DNA]</scope>
    <source>
        <strain evidence="2">0309SB33</strain>
    </source>
</reference>
<dbReference type="Proteomes" id="UP000241610">
    <property type="component" value="Segment"/>
</dbReference>
<dbReference type="RefSeq" id="YP_007672992.1">
    <property type="nucleotide sequence ID" value="NC_020837.1"/>
</dbReference>
<protein>
    <submittedName>
        <fullName evidence="2">Glutaredoxin</fullName>
    </submittedName>
</protein>
<accession>M4QEW0</accession>
<dbReference type="GeneID" id="15009495"/>